<dbReference type="EMBL" id="QWGB01000005">
    <property type="protein sequence ID" value="RIJ23406.1"/>
    <property type="molecule type" value="Genomic_DNA"/>
</dbReference>
<keyword evidence="1" id="KW-1133">Transmembrane helix</keyword>
<reference evidence="2 3" key="1">
    <citation type="submission" date="2018-08" db="EMBL/GenBank/DDBJ databases">
        <title>Henriciella mobilis sp. nov., isolated from seawater.</title>
        <authorList>
            <person name="Cheng H."/>
            <person name="Wu Y.-H."/>
            <person name="Xu X.-W."/>
            <person name="Guo L.-L."/>
        </authorList>
    </citation>
    <scope>NUCLEOTIDE SEQUENCE [LARGE SCALE GENOMIC DNA]</scope>
    <source>
        <strain evidence="2 3">CCUG66934</strain>
    </source>
</reference>
<dbReference type="RefSeq" id="WP_119378596.1">
    <property type="nucleotide sequence ID" value="NZ_QWGB01000005.1"/>
</dbReference>
<proteinExistence type="predicted"/>
<keyword evidence="1" id="KW-0812">Transmembrane</keyword>
<feature type="transmembrane region" description="Helical" evidence="1">
    <location>
        <begin position="15"/>
        <end position="35"/>
    </location>
</feature>
<organism evidence="2 3">
    <name type="scientific">Henriciella barbarensis</name>
    <dbReference type="NCBI Taxonomy" id="86342"/>
    <lineage>
        <taxon>Bacteria</taxon>
        <taxon>Pseudomonadati</taxon>
        <taxon>Pseudomonadota</taxon>
        <taxon>Alphaproteobacteria</taxon>
        <taxon>Hyphomonadales</taxon>
        <taxon>Hyphomonadaceae</taxon>
        <taxon>Henriciella</taxon>
    </lineage>
</organism>
<dbReference type="AlphaFoldDB" id="A0A399QWC3"/>
<dbReference type="OrthoDB" id="7562173at2"/>
<keyword evidence="3" id="KW-1185">Reference proteome</keyword>
<sequence length="256" mass="28841">MILRRLTTALRKQDWVTVVIETLIVVFGVFIGLQVNNWNEARAERSAERGTLIRLHEDFRESIAGQSRDIHFLEQQLADQALILKSLDACAVAPGDDAAFQRGIATIGWINPPRLYRRTIDEITASGRTDIISSSEIAEELARTIALVEWRASWFDHTMTVVESYRQIIEPSIRYRMDRTIQNPFVPDHRGGVDYDIETLCTDAGITNAISAVSYTTSERLEAYRPILDAYAAFSPLVAAELDTRWGVKVSEEASP</sequence>
<comment type="caution">
    <text evidence="2">The sequence shown here is derived from an EMBL/GenBank/DDBJ whole genome shotgun (WGS) entry which is preliminary data.</text>
</comment>
<evidence type="ECO:0000313" key="2">
    <source>
        <dbReference type="EMBL" id="RIJ23406.1"/>
    </source>
</evidence>
<evidence type="ECO:0000313" key="3">
    <source>
        <dbReference type="Proteomes" id="UP000265431"/>
    </source>
</evidence>
<dbReference type="Proteomes" id="UP000265431">
    <property type="component" value="Unassembled WGS sequence"/>
</dbReference>
<protein>
    <submittedName>
        <fullName evidence="2">Uncharacterized protein</fullName>
    </submittedName>
</protein>
<accession>A0A399QWC3</accession>
<evidence type="ECO:0000256" key="1">
    <source>
        <dbReference type="SAM" id="Phobius"/>
    </source>
</evidence>
<name>A0A399QWC3_9PROT</name>
<gene>
    <name evidence="2" type="ORF">D1224_03815</name>
</gene>
<keyword evidence="1" id="KW-0472">Membrane</keyword>